<comment type="caution">
    <text evidence="1">The sequence shown here is derived from an EMBL/GenBank/DDBJ whole genome shotgun (WGS) entry which is preliminary data.</text>
</comment>
<reference evidence="1" key="1">
    <citation type="journal article" date="2014" name="Front. Microbiol.">
        <title>High frequency of phylogenetically diverse reductive dehalogenase-homologous genes in deep subseafloor sedimentary metagenomes.</title>
        <authorList>
            <person name="Kawai M."/>
            <person name="Futagami T."/>
            <person name="Toyoda A."/>
            <person name="Takaki Y."/>
            <person name="Nishi S."/>
            <person name="Hori S."/>
            <person name="Arai W."/>
            <person name="Tsubouchi T."/>
            <person name="Morono Y."/>
            <person name="Uchiyama I."/>
            <person name="Ito T."/>
            <person name="Fujiyama A."/>
            <person name="Inagaki F."/>
            <person name="Takami H."/>
        </authorList>
    </citation>
    <scope>NUCLEOTIDE SEQUENCE</scope>
    <source>
        <strain evidence="1">Expedition CK06-06</strain>
    </source>
</reference>
<dbReference type="AlphaFoldDB" id="X1H2T2"/>
<dbReference type="EMBL" id="BARU01006977">
    <property type="protein sequence ID" value="GAH39573.1"/>
    <property type="molecule type" value="Genomic_DNA"/>
</dbReference>
<organism evidence="1">
    <name type="scientific">marine sediment metagenome</name>
    <dbReference type="NCBI Taxonomy" id="412755"/>
    <lineage>
        <taxon>unclassified sequences</taxon>
        <taxon>metagenomes</taxon>
        <taxon>ecological metagenomes</taxon>
    </lineage>
</organism>
<evidence type="ECO:0000313" key="1">
    <source>
        <dbReference type="EMBL" id="GAH39573.1"/>
    </source>
</evidence>
<name>X1H2T2_9ZZZZ</name>
<protein>
    <submittedName>
        <fullName evidence="1">Uncharacterized protein</fullName>
    </submittedName>
</protein>
<sequence>MNEKILKEILQELKAIHFHLDELSIFYKFVNRVEMKKEEVKKEIVEDKK</sequence>
<accession>X1H2T2</accession>
<gene>
    <name evidence="1" type="ORF">S03H2_13756</name>
</gene>
<proteinExistence type="predicted"/>